<proteinExistence type="predicted"/>
<name>A0A0C3C8J1_HEBCY</name>
<evidence type="ECO:0000313" key="2">
    <source>
        <dbReference type="EMBL" id="KIM39911.1"/>
    </source>
</evidence>
<feature type="compositionally biased region" description="Basic and acidic residues" evidence="1">
    <location>
        <begin position="57"/>
        <end position="69"/>
    </location>
</feature>
<gene>
    <name evidence="2" type="ORF">M413DRAFT_187288</name>
</gene>
<dbReference type="Proteomes" id="UP000053424">
    <property type="component" value="Unassembled WGS sequence"/>
</dbReference>
<organism evidence="2 3">
    <name type="scientific">Hebeloma cylindrosporum</name>
    <dbReference type="NCBI Taxonomy" id="76867"/>
    <lineage>
        <taxon>Eukaryota</taxon>
        <taxon>Fungi</taxon>
        <taxon>Dikarya</taxon>
        <taxon>Basidiomycota</taxon>
        <taxon>Agaricomycotina</taxon>
        <taxon>Agaricomycetes</taxon>
        <taxon>Agaricomycetidae</taxon>
        <taxon>Agaricales</taxon>
        <taxon>Agaricineae</taxon>
        <taxon>Hymenogastraceae</taxon>
        <taxon>Hebeloma</taxon>
    </lineage>
</organism>
<accession>A0A0C3C8J1</accession>
<reference evidence="2 3" key="1">
    <citation type="submission" date="2014-04" db="EMBL/GenBank/DDBJ databases">
        <authorList>
            <consortium name="DOE Joint Genome Institute"/>
            <person name="Kuo A."/>
            <person name="Gay G."/>
            <person name="Dore J."/>
            <person name="Kohler A."/>
            <person name="Nagy L.G."/>
            <person name="Floudas D."/>
            <person name="Copeland A."/>
            <person name="Barry K.W."/>
            <person name="Cichocki N."/>
            <person name="Veneault-Fourrey C."/>
            <person name="LaButti K."/>
            <person name="Lindquist E.A."/>
            <person name="Lipzen A."/>
            <person name="Lundell T."/>
            <person name="Morin E."/>
            <person name="Murat C."/>
            <person name="Sun H."/>
            <person name="Tunlid A."/>
            <person name="Henrissat B."/>
            <person name="Grigoriev I.V."/>
            <person name="Hibbett D.S."/>
            <person name="Martin F."/>
            <person name="Nordberg H.P."/>
            <person name="Cantor M.N."/>
            <person name="Hua S.X."/>
        </authorList>
    </citation>
    <scope>NUCLEOTIDE SEQUENCE [LARGE SCALE GENOMIC DNA]</scope>
    <source>
        <strain evidence="3">h7</strain>
    </source>
</reference>
<evidence type="ECO:0000313" key="3">
    <source>
        <dbReference type="Proteomes" id="UP000053424"/>
    </source>
</evidence>
<reference evidence="3" key="2">
    <citation type="submission" date="2015-01" db="EMBL/GenBank/DDBJ databases">
        <title>Evolutionary Origins and Diversification of the Mycorrhizal Mutualists.</title>
        <authorList>
            <consortium name="DOE Joint Genome Institute"/>
            <consortium name="Mycorrhizal Genomics Consortium"/>
            <person name="Kohler A."/>
            <person name="Kuo A."/>
            <person name="Nagy L.G."/>
            <person name="Floudas D."/>
            <person name="Copeland A."/>
            <person name="Barry K.W."/>
            <person name="Cichocki N."/>
            <person name="Veneault-Fourrey C."/>
            <person name="LaButti K."/>
            <person name="Lindquist E.A."/>
            <person name="Lipzen A."/>
            <person name="Lundell T."/>
            <person name="Morin E."/>
            <person name="Murat C."/>
            <person name="Riley R."/>
            <person name="Ohm R."/>
            <person name="Sun H."/>
            <person name="Tunlid A."/>
            <person name="Henrissat B."/>
            <person name="Grigoriev I.V."/>
            <person name="Hibbett D.S."/>
            <person name="Martin F."/>
        </authorList>
    </citation>
    <scope>NUCLEOTIDE SEQUENCE [LARGE SCALE GENOMIC DNA]</scope>
    <source>
        <strain evidence="3">h7</strain>
    </source>
</reference>
<dbReference type="AlphaFoldDB" id="A0A0C3C8J1"/>
<dbReference type="EMBL" id="KN831784">
    <property type="protein sequence ID" value="KIM39911.1"/>
    <property type="molecule type" value="Genomic_DNA"/>
</dbReference>
<feature type="region of interest" description="Disordered" evidence="1">
    <location>
        <begin position="44"/>
        <end position="69"/>
    </location>
</feature>
<protein>
    <submittedName>
        <fullName evidence="2">Uncharacterized protein</fullName>
    </submittedName>
</protein>
<keyword evidence="3" id="KW-1185">Reference proteome</keyword>
<evidence type="ECO:0000256" key="1">
    <source>
        <dbReference type="SAM" id="MobiDB-lite"/>
    </source>
</evidence>
<dbReference type="HOGENOM" id="CLU_2776193_0_0_1"/>
<sequence length="69" mass="7690">MIYVQLALNLMIPCRHVHVNVQYSITEGCMASILIQVIVQNHSHGDPSGSVVAPRSPRGEEKMKLYKNS</sequence>